<evidence type="ECO:0000259" key="6">
    <source>
        <dbReference type="Pfam" id="PF03755"/>
    </source>
</evidence>
<dbReference type="PANTHER" id="PTHR30636">
    <property type="entry name" value="UPF0701 PROTEIN YICC"/>
    <property type="match status" value="1"/>
</dbReference>
<evidence type="ECO:0000313" key="9">
    <source>
        <dbReference type="Proteomes" id="UP000095621"/>
    </source>
</evidence>
<evidence type="ECO:0000259" key="7">
    <source>
        <dbReference type="Pfam" id="PF08340"/>
    </source>
</evidence>
<dbReference type="RefSeq" id="WP_055215073.1">
    <property type="nucleotide sequence ID" value="NZ_CZBU01000002.1"/>
</dbReference>
<evidence type="ECO:0000313" key="8">
    <source>
        <dbReference type="EMBL" id="CUQ76368.1"/>
    </source>
</evidence>
<comment type="similarity">
    <text evidence="5">Belongs to the YicC/YloC family.</text>
</comment>
<protein>
    <submittedName>
        <fullName evidence="8">YicC-like family, N-terminal region</fullName>
    </submittedName>
</protein>
<dbReference type="InterPro" id="IPR005229">
    <property type="entry name" value="YicC/YloC-like"/>
</dbReference>
<dbReference type="Pfam" id="PF08340">
    <property type="entry name" value="YicC-like_C"/>
    <property type="match status" value="1"/>
</dbReference>
<evidence type="ECO:0000256" key="2">
    <source>
        <dbReference type="ARBA" id="ARBA00022722"/>
    </source>
</evidence>
<dbReference type="Pfam" id="PF03755">
    <property type="entry name" value="YicC-like_N"/>
    <property type="match status" value="1"/>
</dbReference>
<gene>
    <name evidence="8" type="primary">yicC</name>
    <name evidence="8" type="ORF">ERS852490_01017</name>
</gene>
<evidence type="ECO:0000256" key="5">
    <source>
        <dbReference type="ARBA" id="ARBA00035648"/>
    </source>
</evidence>
<evidence type="ECO:0000256" key="4">
    <source>
        <dbReference type="ARBA" id="ARBA00022801"/>
    </source>
</evidence>
<keyword evidence="4" id="KW-0378">Hydrolase</keyword>
<organism evidence="8 9">
    <name type="scientific">Lachnospira eligens</name>
    <dbReference type="NCBI Taxonomy" id="39485"/>
    <lineage>
        <taxon>Bacteria</taxon>
        <taxon>Bacillati</taxon>
        <taxon>Bacillota</taxon>
        <taxon>Clostridia</taxon>
        <taxon>Lachnospirales</taxon>
        <taxon>Lachnospiraceae</taxon>
        <taxon>Lachnospira</taxon>
    </lineage>
</organism>
<dbReference type="EMBL" id="CZBU01000002">
    <property type="protein sequence ID" value="CUQ76368.1"/>
    <property type="molecule type" value="Genomic_DNA"/>
</dbReference>
<keyword evidence="2" id="KW-0540">Nuclease</keyword>
<reference evidence="8 9" key="1">
    <citation type="submission" date="2015-09" db="EMBL/GenBank/DDBJ databases">
        <authorList>
            <consortium name="Pathogen Informatics"/>
        </authorList>
    </citation>
    <scope>NUCLEOTIDE SEQUENCE [LARGE SCALE GENOMIC DNA]</scope>
    <source>
        <strain evidence="8 9">2789STDY5834875</strain>
    </source>
</reference>
<dbReference type="GO" id="GO:0004521">
    <property type="term" value="F:RNA endonuclease activity"/>
    <property type="evidence" value="ECO:0007669"/>
    <property type="project" value="InterPro"/>
</dbReference>
<dbReference type="NCBIfam" id="TIGR00255">
    <property type="entry name" value="YicC/YloC family endoribonuclease"/>
    <property type="match status" value="1"/>
</dbReference>
<dbReference type="PANTHER" id="PTHR30636:SF3">
    <property type="entry name" value="UPF0701 PROTEIN YICC"/>
    <property type="match status" value="1"/>
</dbReference>
<feature type="domain" description="Endoribonuclease YicC-like C-terminal" evidence="7">
    <location>
        <begin position="173"/>
        <end position="292"/>
    </location>
</feature>
<dbReference type="InterPro" id="IPR013551">
    <property type="entry name" value="YicC-like_C"/>
</dbReference>
<dbReference type="InterPro" id="IPR013527">
    <property type="entry name" value="YicC-like_N"/>
</dbReference>
<evidence type="ECO:0000256" key="1">
    <source>
        <dbReference type="ARBA" id="ARBA00001968"/>
    </source>
</evidence>
<dbReference type="Proteomes" id="UP000095621">
    <property type="component" value="Unassembled WGS sequence"/>
</dbReference>
<evidence type="ECO:0000256" key="3">
    <source>
        <dbReference type="ARBA" id="ARBA00022759"/>
    </source>
</evidence>
<dbReference type="AlphaFoldDB" id="A0A174YWP0"/>
<keyword evidence="3" id="KW-0255">Endonuclease</keyword>
<proteinExistence type="inferred from homology"/>
<dbReference type="OrthoDB" id="9771229at2"/>
<dbReference type="GO" id="GO:0016787">
    <property type="term" value="F:hydrolase activity"/>
    <property type="evidence" value="ECO:0007669"/>
    <property type="project" value="UniProtKB-KW"/>
</dbReference>
<comment type="cofactor">
    <cofactor evidence="1">
        <name>a divalent metal cation</name>
        <dbReference type="ChEBI" id="CHEBI:60240"/>
    </cofactor>
</comment>
<accession>A0A174YWP0</accession>
<sequence>MIKSMTGFGRSEIVKGNRKISVEIKSVNHRYLEAGIKMPKKLNVFESRMRDLLKKYATRGKIDIFINYEDDSESQVNLKFNQNIADEYMAIFNNMSEKYNLKNDMTVGGLARFPEVITMDEVQEDEEELWHFIEEAMKAALEQFVNTRILEGENLKKDLLGKLDHMEELVAFVEKRSPEVMKEYRSKLESKVKELLGDTTIDESRIATEVIIYADKICVDEETVRLRSHIEHARKCLNEEGGIGRKMDFIAQEMNREANTTLSKANDIEISNAAIDLKTEIEKVREQIQNIE</sequence>
<feature type="domain" description="Endoribonuclease YicC-like N-terminal" evidence="6">
    <location>
        <begin position="2"/>
        <end position="157"/>
    </location>
</feature>
<name>A0A174YWP0_9FIRM</name>